<evidence type="ECO:0000256" key="4">
    <source>
        <dbReference type="ARBA" id="ARBA00023136"/>
    </source>
</evidence>
<keyword evidence="2 5" id="KW-0812">Transmembrane</keyword>
<name>A0A1M5VVW1_9BRAD</name>
<evidence type="ECO:0000256" key="2">
    <source>
        <dbReference type="ARBA" id="ARBA00022692"/>
    </source>
</evidence>
<feature type="domain" description="Major facilitator superfamily (MFS) profile" evidence="6">
    <location>
        <begin position="80"/>
        <end position="509"/>
    </location>
</feature>
<evidence type="ECO:0000256" key="1">
    <source>
        <dbReference type="ARBA" id="ARBA00004141"/>
    </source>
</evidence>
<feature type="transmembrane region" description="Helical" evidence="5">
    <location>
        <begin position="76"/>
        <end position="98"/>
    </location>
</feature>
<dbReference type="PANTHER" id="PTHR23508">
    <property type="entry name" value="CARBOXYLIC ACID TRANSPORTER PROTEIN HOMOLOG"/>
    <property type="match status" value="1"/>
</dbReference>
<dbReference type="InterPro" id="IPR036259">
    <property type="entry name" value="MFS_trans_sf"/>
</dbReference>
<keyword evidence="4 5" id="KW-0472">Membrane</keyword>
<proteinExistence type="predicted"/>
<dbReference type="PROSITE" id="PS50850">
    <property type="entry name" value="MFS"/>
    <property type="match status" value="1"/>
</dbReference>
<dbReference type="EMBL" id="LT670817">
    <property type="protein sequence ID" value="SHH79330.1"/>
    <property type="molecule type" value="Genomic_DNA"/>
</dbReference>
<feature type="transmembrane region" description="Helical" evidence="5">
    <location>
        <begin position="487"/>
        <end position="508"/>
    </location>
</feature>
<feature type="transmembrane region" description="Helical" evidence="5">
    <location>
        <begin position="329"/>
        <end position="352"/>
    </location>
</feature>
<dbReference type="AlphaFoldDB" id="A0A1M5VVW1"/>
<comment type="subcellular location">
    <subcellularLocation>
        <location evidence="1">Membrane</location>
        <topology evidence="1">Multi-pass membrane protein</topology>
    </subcellularLocation>
</comment>
<feature type="transmembrane region" description="Helical" evidence="5">
    <location>
        <begin position="455"/>
        <end position="481"/>
    </location>
</feature>
<feature type="transmembrane region" description="Helical" evidence="5">
    <location>
        <begin position="206"/>
        <end position="228"/>
    </location>
</feature>
<feature type="transmembrane region" description="Helical" evidence="5">
    <location>
        <begin position="398"/>
        <end position="418"/>
    </location>
</feature>
<dbReference type="CDD" id="cd17316">
    <property type="entry name" value="MFS_SV2_like"/>
    <property type="match status" value="1"/>
</dbReference>
<dbReference type="GO" id="GO:0046943">
    <property type="term" value="F:carboxylic acid transmembrane transporter activity"/>
    <property type="evidence" value="ECO:0007669"/>
    <property type="project" value="TreeGrafter"/>
</dbReference>
<evidence type="ECO:0000256" key="3">
    <source>
        <dbReference type="ARBA" id="ARBA00022989"/>
    </source>
</evidence>
<evidence type="ECO:0000256" key="5">
    <source>
        <dbReference type="SAM" id="Phobius"/>
    </source>
</evidence>
<accession>A0A1M5VVW1</accession>
<dbReference type="Pfam" id="PF00083">
    <property type="entry name" value="Sugar_tr"/>
    <property type="match status" value="1"/>
</dbReference>
<dbReference type="GO" id="GO:0005886">
    <property type="term" value="C:plasma membrane"/>
    <property type="evidence" value="ECO:0007669"/>
    <property type="project" value="TreeGrafter"/>
</dbReference>
<feature type="transmembrane region" description="Helical" evidence="5">
    <location>
        <begin position="240"/>
        <end position="257"/>
    </location>
</feature>
<evidence type="ECO:0000259" key="6">
    <source>
        <dbReference type="PROSITE" id="PS50850"/>
    </source>
</evidence>
<feature type="transmembrane region" description="Helical" evidence="5">
    <location>
        <begin position="424"/>
        <end position="443"/>
    </location>
</feature>
<evidence type="ECO:0000313" key="7">
    <source>
        <dbReference type="EMBL" id="SHH79330.1"/>
    </source>
</evidence>
<dbReference type="InterPro" id="IPR005828">
    <property type="entry name" value="MFS_sugar_transport-like"/>
</dbReference>
<feature type="transmembrane region" description="Helical" evidence="5">
    <location>
        <begin position="118"/>
        <end position="140"/>
    </location>
</feature>
<dbReference type="SUPFAM" id="SSF103473">
    <property type="entry name" value="MFS general substrate transporter"/>
    <property type="match status" value="1"/>
</dbReference>
<dbReference type="Proteomes" id="UP000189796">
    <property type="component" value="Chromosome I"/>
</dbReference>
<reference evidence="7 8" key="1">
    <citation type="submission" date="2016-11" db="EMBL/GenBank/DDBJ databases">
        <authorList>
            <person name="Jaros S."/>
            <person name="Januszkiewicz K."/>
            <person name="Wedrychowicz H."/>
        </authorList>
    </citation>
    <scope>NUCLEOTIDE SEQUENCE [LARGE SCALE GENOMIC DNA]</scope>
    <source>
        <strain evidence="7 8">GAS138</strain>
    </source>
</reference>
<protein>
    <submittedName>
        <fullName evidence="7">Predicted arabinose efflux permease, MFS family</fullName>
    </submittedName>
</protein>
<dbReference type="PANTHER" id="PTHR23508:SF10">
    <property type="entry name" value="CARBOXYLIC ACID TRANSPORTER PROTEIN HOMOLOG"/>
    <property type="match status" value="1"/>
</dbReference>
<evidence type="ECO:0000313" key="8">
    <source>
        <dbReference type="Proteomes" id="UP000189796"/>
    </source>
</evidence>
<gene>
    <name evidence="7" type="ORF">SAMN05443248_6204</name>
</gene>
<dbReference type="Gene3D" id="1.20.1250.20">
    <property type="entry name" value="MFS general substrate transporter like domains"/>
    <property type="match status" value="1"/>
</dbReference>
<sequence length="530" mass="56526">MFANAIAMANELQVTLQPAIPEGMPAYPRNLFIACRLGPLRSSAVAMPVAQPSSPSATAVKTDVPARLDRLPWSRFHLLIVVGLGVTWILDGLEVTIVGALGPALQNPQTLHLSSANLGAVASCYVVGAVIGALVSGWVTDRFGRRLVFYATLIVYLAGVLLSAVSWNFWSFALFRMLTGMGIGGEYAAVNSAIDELIPAKYRGRIDLIVNGSFWLGAAAGAAVTPLLLDQSLFSVDVGWRLGFGIGGVLGLSILMLRRFVPESPRWLVTHCRADEADQTVKKIEQDVAASTGRKLPPAEGSLTVHPRKSFGLGMIFASMLRKYRTRSILALTLMVAQSFLYNSVFFSYGLILSHFYHVPEQHVGFYLLPLALGNFCGPLLLGTLFDTVGRRKMIGGTFAISGLLLLLTALLFGAGILTGVTQTAAWLVIFFFASAAASSAYLTASEIFPLETRALAIACFYALGTAIGGSLSPLLFGWLIGSGSSWMVSIGYALAALLLLVAAVTEWKFGIDAEGKSLESIASPLSSHE</sequence>
<feature type="transmembrane region" description="Helical" evidence="5">
    <location>
        <begin position="173"/>
        <end position="194"/>
    </location>
</feature>
<dbReference type="InterPro" id="IPR020846">
    <property type="entry name" value="MFS_dom"/>
</dbReference>
<feature type="transmembrane region" description="Helical" evidence="5">
    <location>
        <begin position="147"/>
        <end position="167"/>
    </location>
</feature>
<feature type="transmembrane region" description="Helical" evidence="5">
    <location>
        <begin position="364"/>
        <end position="386"/>
    </location>
</feature>
<keyword evidence="3 5" id="KW-1133">Transmembrane helix</keyword>
<organism evidence="7 8">
    <name type="scientific">Bradyrhizobium erythrophlei</name>
    <dbReference type="NCBI Taxonomy" id="1437360"/>
    <lineage>
        <taxon>Bacteria</taxon>
        <taxon>Pseudomonadati</taxon>
        <taxon>Pseudomonadota</taxon>
        <taxon>Alphaproteobacteria</taxon>
        <taxon>Hyphomicrobiales</taxon>
        <taxon>Nitrobacteraceae</taxon>
        <taxon>Bradyrhizobium</taxon>
    </lineage>
</organism>